<keyword evidence="2" id="KW-1185">Reference proteome</keyword>
<dbReference type="EMBL" id="CP001110">
    <property type="protein sequence ID" value="ACF44663.1"/>
    <property type="molecule type" value="Genomic_DNA"/>
</dbReference>
<dbReference type="STRING" id="324925.Ppha_2480"/>
<name>B4SF84_PELPB</name>
<gene>
    <name evidence="1" type="ordered locus">Ppha_2480</name>
</gene>
<dbReference type="AlphaFoldDB" id="B4SF84"/>
<sequence precursor="true">MQNHNKKVVLFTAISFFLLLIASCFSSQLSSYWPLFSKVDILSDIKISVIPPQESVAPTLKYASKTDASDSLAALNHAHPDSLSFNQYLLPGVIVDFKADTTRPVLPKMMQKLEALNRGEKVKLRIAWFGDSLIEGDLITQTVRELMQNQFSGNRGVGFVSCKSVTAGYRISATARSTGFWQDDNFKTRSFKDPLFFSGHVFYSAGGKLFLKDNTVKDSSQVLEKWLLCGPADSNTVIMVNNESLPIAAPHLFNRILLDKSPRKSVELSVPSKRVALYGVSCEPEYGVMIDNFSFRGISGFELRGFEEEFIDEISQNGTYDLIVIQYGVNMMFRPHDKNFDYYFQGMDPALKKLRQHLPNAEFLMVSCTDRAFRYGSEWRTAEGLDALLKTQATLAFENKIPFFNLYQTMGGNGTIVKWAEGSERLAAKDYIHASPRGATILGQHFFHAFMKDYQKLHGKSMYNYGFFYN</sequence>
<dbReference type="RefSeq" id="WP_012509137.1">
    <property type="nucleotide sequence ID" value="NC_011060.1"/>
</dbReference>
<protein>
    <recommendedName>
        <fullName evidence="3">SGNH hydrolase-type esterase domain-containing protein</fullName>
    </recommendedName>
</protein>
<evidence type="ECO:0000313" key="2">
    <source>
        <dbReference type="Proteomes" id="UP000002724"/>
    </source>
</evidence>
<reference evidence="1 2" key="1">
    <citation type="submission" date="2008-06" db="EMBL/GenBank/DDBJ databases">
        <title>Complete sequence of Pelodictyon phaeoclathratiforme BU-1.</title>
        <authorList>
            <consortium name="US DOE Joint Genome Institute"/>
            <person name="Lucas S."/>
            <person name="Copeland A."/>
            <person name="Lapidus A."/>
            <person name="Glavina del Rio T."/>
            <person name="Dalin E."/>
            <person name="Tice H."/>
            <person name="Bruce D."/>
            <person name="Goodwin L."/>
            <person name="Pitluck S."/>
            <person name="Schmutz J."/>
            <person name="Larimer F."/>
            <person name="Land M."/>
            <person name="Hauser L."/>
            <person name="Kyrpides N."/>
            <person name="Mikhailova N."/>
            <person name="Liu Z."/>
            <person name="Li T."/>
            <person name="Zhao F."/>
            <person name="Overmann J."/>
            <person name="Bryant D.A."/>
            <person name="Richardson P."/>
        </authorList>
    </citation>
    <scope>NUCLEOTIDE SEQUENCE [LARGE SCALE GENOMIC DNA]</scope>
    <source>
        <strain evidence="2">DSM 5477 / BU-1</strain>
    </source>
</reference>
<accession>B4SF84</accession>
<dbReference type="PROSITE" id="PS51257">
    <property type="entry name" value="PROKAR_LIPOPROTEIN"/>
    <property type="match status" value="1"/>
</dbReference>
<evidence type="ECO:0000313" key="1">
    <source>
        <dbReference type="EMBL" id="ACF44663.1"/>
    </source>
</evidence>
<dbReference type="Gene3D" id="3.40.50.1110">
    <property type="entry name" value="SGNH hydrolase"/>
    <property type="match status" value="1"/>
</dbReference>
<dbReference type="CDD" id="cd01825">
    <property type="entry name" value="SGNH_hydrolase_peri1"/>
    <property type="match status" value="1"/>
</dbReference>
<dbReference type="SUPFAM" id="SSF52266">
    <property type="entry name" value="SGNH hydrolase"/>
    <property type="match status" value="1"/>
</dbReference>
<organism evidence="1 2">
    <name type="scientific">Pelodictyon phaeoclathratiforme (strain DSM 5477 / BU-1)</name>
    <dbReference type="NCBI Taxonomy" id="324925"/>
    <lineage>
        <taxon>Bacteria</taxon>
        <taxon>Pseudomonadati</taxon>
        <taxon>Chlorobiota</taxon>
        <taxon>Chlorobiia</taxon>
        <taxon>Chlorobiales</taxon>
        <taxon>Chlorobiaceae</taxon>
        <taxon>Chlorobium/Pelodictyon group</taxon>
        <taxon>Pelodictyon</taxon>
    </lineage>
</organism>
<dbReference type="GO" id="GO:0016788">
    <property type="term" value="F:hydrolase activity, acting on ester bonds"/>
    <property type="evidence" value="ECO:0007669"/>
    <property type="project" value="UniProtKB-ARBA"/>
</dbReference>
<proteinExistence type="predicted"/>
<evidence type="ECO:0008006" key="3">
    <source>
        <dbReference type="Google" id="ProtNLM"/>
    </source>
</evidence>
<dbReference type="InterPro" id="IPR036514">
    <property type="entry name" value="SGNH_hydro_sf"/>
</dbReference>
<dbReference type="eggNOG" id="COG2755">
    <property type="taxonomic scope" value="Bacteria"/>
</dbReference>
<dbReference type="Gene3D" id="2.60.120.1360">
    <property type="match status" value="1"/>
</dbReference>
<dbReference type="Proteomes" id="UP000002724">
    <property type="component" value="Chromosome"/>
</dbReference>
<dbReference type="KEGG" id="pph:Ppha_2480"/>
<dbReference type="OrthoDB" id="9810515at2"/>
<dbReference type="HOGENOM" id="CLU_026488_0_0_10"/>